<comment type="caution">
    <text evidence="2">The sequence shown here is derived from an EMBL/GenBank/DDBJ whole genome shotgun (WGS) entry which is preliminary data.</text>
</comment>
<keyword evidence="1" id="KW-0732">Signal</keyword>
<evidence type="ECO:0000313" key="2">
    <source>
        <dbReference type="EMBL" id="MEE2038651.1"/>
    </source>
</evidence>
<dbReference type="EMBL" id="JAUZMY010000014">
    <property type="protein sequence ID" value="MEE2038651.1"/>
    <property type="molecule type" value="Genomic_DNA"/>
</dbReference>
<sequence length="170" mass="17275">MLTTKPLGAALCGAAVLLVTACGGGHGYSPEELNDMIVDTVRASAREGAGGLGVPDTLFDPTTYMCTPAVDDRSTDAWRTTAPRSPVDVGDSVELGVLVPEDAEASAVTASVIGPGGGAAAAGTDAEPGEWSRVRYPDDFDESAESGVHTVVWSDAESGTPLTCDGFEVD</sequence>
<organism evidence="2 3">
    <name type="scientific">Nocardiopsis codii</name>
    <dbReference type="NCBI Taxonomy" id="3065942"/>
    <lineage>
        <taxon>Bacteria</taxon>
        <taxon>Bacillati</taxon>
        <taxon>Actinomycetota</taxon>
        <taxon>Actinomycetes</taxon>
        <taxon>Streptosporangiales</taxon>
        <taxon>Nocardiopsidaceae</taxon>
        <taxon>Nocardiopsis</taxon>
    </lineage>
</organism>
<proteinExistence type="predicted"/>
<keyword evidence="3" id="KW-1185">Reference proteome</keyword>
<dbReference type="Proteomes" id="UP001356095">
    <property type="component" value="Unassembled WGS sequence"/>
</dbReference>
<gene>
    <name evidence="2" type="ORF">Q8791_15615</name>
</gene>
<reference evidence="2 3" key="1">
    <citation type="submission" date="2023-08" db="EMBL/GenBank/DDBJ databases">
        <authorList>
            <person name="Girao M."/>
            <person name="Carvalho M.F."/>
        </authorList>
    </citation>
    <scope>NUCLEOTIDE SEQUENCE [LARGE SCALE GENOMIC DNA]</scope>
    <source>
        <strain evidence="2 3">CT-R113</strain>
    </source>
</reference>
<name>A0ABU7K8T2_9ACTN</name>
<feature type="chain" id="PRO_5045097923" description="Secreted protein" evidence="1">
    <location>
        <begin position="22"/>
        <end position="170"/>
    </location>
</feature>
<dbReference type="RefSeq" id="WP_330092432.1">
    <property type="nucleotide sequence ID" value="NZ_JAUZMY010000014.1"/>
</dbReference>
<feature type="signal peptide" evidence="1">
    <location>
        <begin position="1"/>
        <end position="21"/>
    </location>
</feature>
<evidence type="ECO:0000256" key="1">
    <source>
        <dbReference type="SAM" id="SignalP"/>
    </source>
</evidence>
<protein>
    <recommendedName>
        <fullName evidence="4">Secreted protein</fullName>
    </recommendedName>
</protein>
<evidence type="ECO:0000313" key="3">
    <source>
        <dbReference type="Proteomes" id="UP001356095"/>
    </source>
</evidence>
<dbReference type="PROSITE" id="PS51257">
    <property type="entry name" value="PROKAR_LIPOPROTEIN"/>
    <property type="match status" value="1"/>
</dbReference>
<evidence type="ECO:0008006" key="4">
    <source>
        <dbReference type="Google" id="ProtNLM"/>
    </source>
</evidence>
<accession>A0ABU7K8T2</accession>